<name>A0A2N6CV70_9GAMM</name>
<accession>A0A2N6CV70</accession>
<sequence>MRVVQGIVVLFVLVSNYSFAEPRSVDAGEFDIAGVKLGMSLKDAVAAITAKLDIKKGEIEFEKFLRPNPVTKTKEPYYFIVKKSGASITVHMQPKVSRDIEDPMLVSLVIYEQPWTQENVRAMKNMALEKYGEPSNGVVGSSYQWCGKPHSNPGFGCFEFKGAKLEYSGTKLQLTNFIYQQAVIDFMNKRITSKPMF</sequence>
<gene>
    <name evidence="1" type="ORF">C0630_11655</name>
</gene>
<reference evidence="1 2" key="1">
    <citation type="submission" date="2017-11" db="EMBL/GenBank/DDBJ databases">
        <title>Genome-resolved metagenomics identifies genetic mobility, metabolic interactions, and unexpected diversity in perchlorate-reducing communities.</title>
        <authorList>
            <person name="Barnum T.P."/>
            <person name="Figueroa I.A."/>
            <person name="Carlstrom C.I."/>
            <person name="Lucas L.N."/>
            <person name="Engelbrektson A.L."/>
            <person name="Coates J.D."/>
        </authorList>
    </citation>
    <scope>NUCLEOTIDE SEQUENCE [LARGE SCALE GENOMIC DNA]</scope>
    <source>
        <strain evidence="1">BM301</strain>
    </source>
</reference>
<comment type="caution">
    <text evidence="1">The sequence shown here is derived from an EMBL/GenBank/DDBJ whole genome shotgun (WGS) entry which is preliminary data.</text>
</comment>
<dbReference type="Proteomes" id="UP000235015">
    <property type="component" value="Unassembled WGS sequence"/>
</dbReference>
<protein>
    <submittedName>
        <fullName evidence="1">Uncharacterized protein</fullName>
    </submittedName>
</protein>
<organism evidence="1 2">
    <name type="scientific">Sedimenticola selenatireducens</name>
    <dbReference type="NCBI Taxonomy" id="191960"/>
    <lineage>
        <taxon>Bacteria</taxon>
        <taxon>Pseudomonadati</taxon>
        <taxon>Pseudomonadota</taxon>
        <taxon>Gammaproteobacteria</taxon>
        <taxon>Chromatiales</taxon>
        <taxon>Sedimenticolaceae</taxon>
        <taxon>Sedimenticola</taxon>
    </lineage>
</organism>
<dbReference type="RefSeq" id="WP_273439604.1">
    <property type="nucleotide sequence ID" value="NZ_PKUN01000021.1"/>
</dbReference>
<dbReference type="EMBL" id="PKUN01000021">
    <property type="protein sequence ID" value="PLX61063.1"/>
    <property type="molecule type" value="Genomic_DNA"/>
</dbReference>
<dbReference type="AlphaFoldDB" id="A0A2N6CV70"/>
<proteinExistence type="predicted"/>
<evidence type="ECO:0000313" key="1">
    <source>
        <dbReference type="EMBL" id="PLX61063.1"/>
    </source>
</evidence>
<evidence type="ECO:0000313" key="2">
    <source>
        <dbReference type="Proteomes" id="UP000235015"/>
    </source>
</evidence>